<dbReference type="AlphaFoldDB" id="A0A9P7UZV5"/>
<organism evidence="5 6">
    <name type="scientific">Marasmius oreades</name>
    <name type="common">fairy-ring Marasmius</name>
    <dbReference type="NCBI Taxonomy" id="181124"/>
    <lineage>
        <taxon>Eukaryota</taxon>
        <taxon>Fungi</taxon>
        <taxon>Dikarya</taxon>
        <taxon>Basidiomycota</taxon>
        <taxon>Agaricomycotina</taxon>
        <taxon>Agaricomycetes</taxon>
        <taxon>Agaricomycetidae</taxon>
        <taxon>Agaricales</taxon>
        <taxon>Marasmiineae</taxon>
        <taxon>Marasmiaceae</taxon>
        <taxon>Marasmius</taxon>
    </lineage>
</organism>
<protein>
    <submittedName>
        <fullName evidence="5">Uncharacterized protein</fullName>
    </submittedName>
</protein>
<feature type="transmembrane region" description="Helical" evidence="4">
    <location>
        <begin position="34"/>
        <end position="52"/>
    </location>
</feature>
<keyword evidence="4" id="KW-1133">Transmembrane helix</keyword>
<dbReference type="EMBL" id="CM032182">
    <property type="protein sequence ID" value="KAG7097687.1"/>
    <property type="molecule type" value="Genomic_DNA"/>
</dbReference>
<dbReference type="GO" id="GO:0006004">
    <property type="term" value="P:fucose metabolic process"/>
    <property type="evidence" value="ECO:0007669"/>
    <property type="project" value="UniProtKB-KW"/>
</dbReference>
<dbReference type="RefSeq" id="XP_043014157.1">
    <property type="nucleotide sequence ID" value="XM_043149551.1"/>
</dbReference>
<sequence length="466" mass="53116">MAHITHSLGHDYEALHSSPTRLIRRAISCSSRRLILCCGVSGLLLFSTLFLFKRPPSFEDVRSYERRLPQHNLTEALHDTDLQPPGRRKYLRIEGGADTWEGGLNNVIQELTHTTYLAHRAKRAFVFSDFVWTNSRVPYKIYDRSLKPTKVPLNAFISGASAGGAVSDDASITMRSISLEFFDLVCPMNARVRLTARGAPINGEDGMILIEWWLKRLKDVENEPCVVLDFSHNHVFDWDYFGSRQPLTVFPHLKTSPTLTHFSWSPLVLSAVARNFAVLRPSDHRAVVSSQAHSGIGGLVAIHLRRGDFRGHCRYLGSTRASYLGLNQHENLPDKLHIDHRFSDEFIRTQHRRHCFPEINDIVEKLRQIRFESRVTPLKRVYVLSNGWPRWLSKLGEELRRDGWEDVINPADIKLDSKQDQVSVAVDMAIAERAEVFVGNGFSSVSANIIMLRLAKGMSYESNRFF</sequence>
<keyword evidence="6" id="KW-1185">Reference proteome</keyword>
<evidence type="ECO:0000313" key="5">
    <source>
        <dbReference type="EMBL" id="KAG7097687.1"/>
    </source>
</evidence>
<reference evidence="5" key="1">
    <citation type="journal article" date="2021" name="Genome Biol. Evol.">
        <title>The assembled and annotated genome of the fairy-ring fungus Marasmius oreades.</title>
        <authorList>
            <person name="Hiltunen M."/>
            <person name="Ament-Velasquez S.L."/>
            <person name="Johannesson H."/>
        </authorList>
    </citation>
    <scope>NUCLEOTIDE SEQUENCE</scope>
    <source>
        <strain evidence="5">03SP1</strain>
    </source>
</reference>
<evidence type="ECO:0000256" key="1">
    <source>
        <dbReference type="ARBA" id="ARBA00022679"/>
    </source>
</evidence>
<keyword evidence="4" id="KW-0812">Transmembrane</keyword>
<evidence type="ECO:0000256" key="2">
    <source>
        <dbReference type="ARBA" id="ARBA00023253"/>
    </source>
</evidence>
<evidence type="ECO:0000256" key="4">
    <source>
        <dbReference type="SAM" id="Phobius"/>
    </source>
</evidence>
<dbReference type="Pfam" id="PF10250">
    <property type="entry name" value="O-FucT"/>
    <property type="match status" value="1"/>
</dbReference>
<keyword evidence="2" id="KW-0294">Fucose metabolism</keyword>
<dbReference type="InterPro" id="IPR019378">
    <property type="entry name" value="GDP-Fuc_O-FucTrfase"/>
</dbReference>
<dbReference type="CDD" id="cd11296">
    <property type="entry name" value="O-FucT_like"/>
    <property type="match status" value="1"/>
</dbReference>
<evidence type="ECO:0000256" key="3">
    <source>
        <dbReference type="ARBA" id="ARBA00023277"/>
    </source>
</evidence>
<dbReference type="Proteomes" id="UP001049176">
    <property type="component" value="Chromosome 2"/>
</dbReference>
<comment type="caution">
    <text evidence="5">The sequence shown here is derived from an EMBL/GenBank/DDBJ whole genome shotgun (WGS) entry which is preliminary data.</text>
</comment>
<evidence type="ECO:0000313" key="6">
    <source>
        <dbReference type="Proteomes" id="UP001049176"/>
    </source>
</evidence>
<dbReference type="GeneID" id="66074088"/>
<keyword evidence="4" id="KW-0472">Membrane</keyword>
<dbReference type="KEGG" id="more:E1B28_005012"/>
<dbReference type="Gene3D" id="3.40.50.11350">
    <property type="match status" value="1"/>
</dbReference>
<dbReference type="GO" id="GO:0016740">
    <property type="term" value="F:transferase activity"/>
    <property type="evidence" value="ECO:0007669"/>
    <property type="project" value="UniProtKB-KW"/>
</dbReference>
<keyword evidence="1" id="KW-0808">Transferase</keyword>
<accession>A0A9P7UZV5</accession>
<gene>
    <name evidence="5" type="ORF">E1B28_005012</name>
</gene>
<proteinExistence type="predicted"/>
<dbReference type="OrthoDB" id="2559662at2759"/>
<keyword evidence="3" id="KW-0119">Carbohydrate metabolism</keyword>
<name>A0A9P7UZV5_9AGAR</name>